<feature type="region of interest" description="Disordered" evidence="1">
    <location>
        <begin position="78"/>
        <end position="117"/>
    </location>
</feature>
<evidence type="ECO:0000256" key="1">
    <source>
        <dbReference type="SAM" id="MobiDB-lite"/>
    </source>
</evidence>
<name>A0AAD5RQV4_9PEZI</name>
<dbReference type="EMBL" id="JAKWBI020000156">
    <property type="protein sequence ID" value="KAJ2901341.1"/>
    <property type="molecule type" value="Genomic_DNA"/>
</dbReference>
<accession>A0AAD5RQV4</accession>
<evidence type="ECO:0000313" key="2">
    <source>
        <dbReference type="EMBL" id="KAJ2901341.1"/>
    </source>
</evidence>
<proteinExistence type="predicted"/>
<dbReference type="AlphaFoldDB" id="A0AAD5RQV4"/>
<gene>
    <name evidence="2" type="ORF">MKZ38_001953</name>
</gene>
<sequence length="149" mass="15936">MQPPTFSERVVAQAATASAQASGRGGGIKNENWTHDLSLRKGKEALNRARNLNGKDGEAVREYQALVLKLVGKQHQQQQHIGTGGGAVPGDIGGYGGHGQFTNGGGAKDGEEEEENLGPDVADLLRQQLEREDERLIKDLLRAEKAVLS</sequence>
<protein>
    <submittedName>
        <fullName evidence="2">Uncharacterized protein</fullName>
    </submittedName>
</protein>
<evidence type="ECO:0000313" key="3">
    <source>
        <dbReference type="Proteomes" id="UP001201980"/>
    </source>
</evidence>
<organism evidence="2 3">
    <name type="scientific">Zalerion maritima</name>
    <dbReference type="NCBI Taxonomy" id="339359"/>
    <lineage>
        <taxon>Eukaryota</taxon>
        <taxon>Fungi</taxon>
        <taxon>Dikarya</taxon>
        <taxon>Ascomycota</taxon>
        <taxon>Pezizomycotina</taxon>
        <taxon>Sordariomycetes</taxon>
        <taxon>Lulworthiomycetidae</taxon>
        <taxon>Lulworthiales</taxon>
        <taxon>Lulworthiaceae</taxon>
        <taxon>Zalerion</taxon>
    </lineage>
</organism>
<dbReference type="Proteomes" id="UP001201980">
    <property type="component" value="Unassembled WGS sequence"/>
</dbReference>
<feature type="compositionally biased region" description="Gly residues" evidence="1">
    <location>
        <begin position="82"/>
        <end position="107"/>
    </location>
</feature>
<feature type="compositionally biased region" description="Low complexity" evidence="1">
    <location>
        <begin position="9"/>
        <end position="22"/>
    </location>
</feature>
<feature type="region of interest" description="Disordered" evidence="1">
    <location>
        <begin position="1"/>
        <end position="34"/>
    </location>
</feature>
<comment type="caution">
    <text evidence="2">The sequence shown here is derived from an EMBL/GenBank/DDBJ whole genome shotgun (WGS) entry which is preliminary data.</text>
</comment>
<keyword evidence="3" id="KW-1185">Reference proteome</keyword>
<reference evidence="2" key="1">
    <citation type="submission" date="2022-07" db="EMBL/GenBank/DDBJ databases">
        <title>Draft genome sequence of Zalerion maritima ATCC 34329, a (micro)plastics degrading marine fungus.</title>
        <authorList>
            <person name="Paco A."/>
            <person name="Goncalves M.F.M."/>
            <person name="Rocha-Santos T.A.P."/>
            <person name="Alves A."/>
        </authorList>
    </citation>
    <scope>NUCLEOTIDE SEQUENCE</scope>
    <source>
        <strain evidence="2">ATCC 34329</strain>
    </source>
</reference>